<dbReference type="SUPFAM" id="SSF55729">
    <property type="entry name" value="Acyl-CoA N-acyltransferases (Nat)"/>
    <property type="match status" value="1"/>
</dbReference>
<dbReference type="PROSITE" id="PS51186">
    <property type="entry name" value="GNAT"/>
    <property type="match status" value="1"/>
</dbReference>
<gene>
    <name evidence="4" type="ORF">C0Z18_24355</name>
</gene>
<comment type="caution">
    <text evidence="4">The sequence shown here is derived from an EMBL/GenBank/DDBJ whole genome shotgun (WGS) entry which is preliminary data.</text>
</comment>
<dbReference type="RefSeq" id="WP_102648015.1">
    <property type="nucleotide sequence ID" value="NZ_PNYA01000026.1"/>
</dbReference>
<evidence type="ECO:0000259" key="3">
    <source>
        <dbReference type="PROSITE" id="PS51186"/>
    </source>
</evidence>
<evidence type="ECO:0000313" key="4">
    <source>
        <dbReference type="EMBL" id="PMS16131.1"/>
    </source>
</evidence>
<dbReference type="CDD" id="cd04301">
    <property type="entry name" value="NAT_SF"/>
    <property type="match status" value="1"/>
</dbReference>
<dbReference type="AlphaFoldDB" id="A0A2N7VG61"/>
<keyword evidence="2" id="KW-0012">Acyltransferase</keyword>
<reference evidence="4 5" key="1">
    <citation type="submission" date="2018-01" db="EMBL/GenBank/DDBJ databases">
        <title>Whole genome analyses suggest that Burkholderia sensu lato contains two further novel genera in the rhizoxinica-symbiotica group Mycetohabitans gen. nov., and Trinickia gen. nov.: implications for the evolution of diazotrophy and nodulation in the Burkholderiaceae.</title>
        <authorList>
            <person name="Estrada-de los Santos P."/>
            <person name="Palmer M."/>
            <person name="Chavez-Ramirez B."/>
            <person name="Beukes C."/>
            <person name="Steenkamp E.T."/>
            <person name="Hirsch A.M."/>
            <person name="Manyaka P."/>
            <person name="Maluk M."/>
            <person name="Lafos M."/>
            <person name="Crook M."/>
            <person name="Gross E."/>
            <person name="Simon M.F."/>
            <person name="Bueno dos Reis Junior F."/>
            <person name="Poole P.S."/>
            <person name="Venter S.N."/>
            <person name="James E.K."/>
        </authorList>
    </citation>
    <scope>NUCLEOTIDE SEQUENCE [LARGE SCALE GENOMIC DNA]</scope>
    <source>
        <strain evidence="4 5">GIMN1.004</strain>
    </source>
</reference>
<proteinExistence type="predicted"/>
<dbReference type="Proteomes" id="UP000235616">
    <property type="component" value="Unassembled WGS sequence"/>
</dbReference>
<organism evidence="4 5">
    <name type="scientific">Trinickia dabaoshanensis</name>
    <dbReference type="NCBI Taxonomy" id="564714"/>
    <lineage>
        <taxon>Bacteria</taxon>
        <taxon>Pseudomonadati</taxon>
        <taxon>Pseudomonadota</taxon>
        <taxon>Betaproteobacteria</taxon>
        <taxon>Burkholderiales</taxon>
        <taxon>Burkholderiaceae</taxon>
        <taxon>Trinickia</taxon>
    </lineage>
</organism>
<dbReference type="InterPro" id="IPR050680">
    <property type="entry name" value="YpeA/RimI_acetyltransf"/>
</dbReference>
<dbReference type="Pfam" id="PF00583">
    <property type="entry name" value="Acetyltransf_1"/>
    <property type="match status" value="1"/>
</dbReference>
<evidence type="ECO:0000256" key="2">
    <source>
        <dbReference type="ARBA" id="ARBA00023315"/>
    </source>
</evidence>
<dbReference type="GO" id="GO:0016747">
    <property type="term" value="F:acyltransferase activity, transferring groups other than amino-acyl groups"/>
    <property type="evidence" value="ECO:0007669"/>
    <property type="project" value="InterPro"/>
</dbReference>
<dbReference type="InterPro" id="IPR016181">
    <property type="entry name" value="Acyl_CoA_acyltransferase"/>
</dbReference>
<keyword evidence="5" id="KW-1185">Reference proteome</keyword>
<accession>A0A2N7VG61</accession>
<protein>
    <submittedName>
        <fullName evidence="4">N-acetyltransferase</fullName>
    </submittedName>
</protein>
<name>A0A2N7VG61_9BURK</name>
<keyword evidence="1 4" id="KW-0808">Transferase</keyword>
<dbReference type="PANTHER" id="PTHR43420">
    <property type="entry name" value="ACETYLTRANSFERASE"/>
    <property type="match status" value="1"/>
</dbReference>
<evidence type="ECO:0000313" key="5">
    <source>
        <dbReference type="Proteomes" id="UP000235616"/>
    </source>
</evidence>
<dbReference type="EMBL" id="PNYA01000026">
    <property type="protein sequence ID" value="PMS16131.1"/>
    <property type="molecule type" value="Genomic_DNA"/>
</dbReference>
<sequence length="168" mass="18965">MATVRLLGPDDAERFKTIRLLAVDTSRTSIWPTRDEEMARPIEQVRERIETTPTQAVFGAFDGEALVGITGVRREPLLQVTHKATIWGVFVDPSYRGRGIAQALLSAASTHAAEMWNVVQLMLCVNAENIAAKNLYLSQGFRTFGVEPRAMRVGERFYDEEHMCKRLR</sequence>
<dbReference type="OrthoDB" id="9799092at2"/>
<dbReference type="InterPro" id="IPR000182">
    <property type="entry name" value="GNAT_dom"/>
</dbReference>
<evidence type="ECO:0000256" key="1">
    <source>
        <dbReference type="ARBA" id="ARBA00022679"/>
    </source>
</evidence>
<dbReference type="PANTHER" id="PTHR43420:SF47">
    <property type="entry name" value="N-ACETYLTRANSFERASE DOMAIN-CONTAINING PROTEIN"/>
    <property type="match status" value="1"/>
</dbReference>
<feature type="domain" description="N-acetyltransferase" evidence="3">
    <location>
        <begin position="16"/>
        <end position="165"/>
    </location>
</feature>
<dbReference type="Gene3D" id="3.40.630.30">
    <property type="match status" value="1"/>
</dbReference>